<evidence type="ECO:0000256" key="9">
    <source>
        <dbReference type="SAM" id="SignalP"/>
    </source>
</evidence>
<organism evidence="11 12">
    <name type="scientific">Botryobasidium botryosum (strain FD-172 SS1)</name>
    <dbReference type="NCBI Taxonomy" id="930990"/>
    <lineage>
        <taxon>Eukaryota</taxon>
        <taxon>Fungi</taxon>
        <taxon>Dikarya</taxon>
        <taxon>Basidiomycota</taxon>
        <taxon>Agaricomycotina</taxon>
        <taxon>Agaricomycetes</taxon>
        <taxon>Cantharellales</taxon>
        <taxon>Botryobasidiaceae</taxon>
        <taxon>Botryobasidium</taxon>
    </lineage>
</organism>
<keyword evidence="12" id="KW-1185">Reference proteome</keyword>
<evidence type="ECO:0000256" key="5">
    <source>
        <dbReference type="ARBA" id="ARBA00023002"/>
    </source>
</evidence>
<feature type="chain" id="PRO_5001641352" description="Glucose-methanol-choline oxidoreductase N-terminal domain-containing protein" evidence="9">
    <location>
        <begin position="20"/>
        <end position="691"/>
    </location>
</feature>
<accession>A0A067MFN1</accession>
<evidence type="ECO:0000256" key="7">
    <source>
        <dbReference type="PIRSR" id="PIRSR000137-2"/>
    </source>
</evidence>
<dbReference type="InParanoid" id="A0A067MFN1"/>
<dbReference type="Pfam" id="PF05199">
    <property type="entry name" value="GMC_oxred_C"/>
    <property type="match status" value="1"/>
</dbReference>
<dbReference type="PROSITE" id="PS00624">
    <property type="entry name" value="GMC_OXRED_2"/>
    <property type="match status" value="1"/>
</dbReference>
<dbReference type="InterPro" id="IPR027424">
    <property type="entry name" value="Glucose_Oxidase_domain_2"/>
</dbReference>
<dbReference type="AlphaFoldDB" id="A0A067MFN1"/>
<dbReference type="OrthoDB" id="269227at2759"/>
<sequence>MKRLALSLAAASQLALVLGAPPSYGFDYAHMKRGIVYDGRISDSYDFVICGGGLAGLVLASRLSQNSNYTVLVLEAGDTGDALKESIDIPGNAYYKSLLGTSADWQFNTIPQNMLQNRAIYWPRGKVLGGSTAVNGLYLVRPSAIEADTWRDLQNGADGADAWGWSNLLKAMQKSETFVPPSQDIAKAGNILYDSSSHGSSGPLRSSYPGYIVPIVGNWTATLAGAGIPTNGDANGGNGGGAFIATSSIDPSNGFARSYARSAYIDALPPRGNLNILPNATVTRIVFGGQDPGGAGLVATGVEFAASAADARKVVSVRKEVILAGGAIGSPSILFHSGVGARDILAGAGVNLVVELPGVGQHMQDHLSTEVVFNTTAPTASSILATSSQPPNFLSFVNSAIAYANTSQLLTDPGTYQSAILANLTSSTDTLVPSTDDTVKAGYRATYNAQATKLTTSSAGQIEILLSVVGSVGEAGNTGNTVSVQAALQHPFSRGHLWIASADPFQSPSIDPAYLSHPADIVLLREGLKVARRIGQTDPLRQSIIAEVTPGPTVQTDEEWENWLVGKVATQYHPSCTCSMLPRELGGVVDPKLKVYGLANVRVADSSVFPIQFAAHLMSVTYGLAEQASDIIRAAHGLPPTGSSVTDPKSGSGSGTASSGASLTSTRLSGWSSVGTSLVASVLVTLALWTL</sequence>
<feature type="active site" description="Proton acceptor" evidence="6">
    <location>
        <position position="616"/>
    </location>
</feature>
<comment type="similarity">
    <text evidence="2">Belongs to the GMC oxidoreductase family.</text>
</comment>
<evidence type="ECO:0000256" key="1">
    <source>
        <dbReference type="ARBA" id="ARBA00001974"/>
    </source>
</evidence>
<feature type="region of interest" description="Disordered" evidence="8">
    <location>
        <begin position="639"/>
        <end position="662"/>
    </location>
</feature>
<evidence type="ECO:0000256" key="8">
    <source>
        <dbReference type="SAM" id="MobiDB-lite"/>
    </source>
</evidence>
<evidence type="ECO:0000256" key="2">
    <source>
        <dbReference type="ARBA" id="ARBA00010790"/>
    </source>
</evidence>
<reference evidence="12" key="1">
    <citation type="journal article" date="2014" name="Proc. Natl. Acad. Sci. U.S.A.">
        <title>Extensive sampling of basidiomycete genomes demonstrates inadequacy of the white-rot/brown-rot paradigm for wood decay fungi.</title>
        <authorList>
            <person name="Riley R."/>
            <person name="Salamov A.A."/>
            <person name="Brown D.W."/>
            <person name="Nagy L.G."/>
            <person name="Floudas D."/>
            <person name="Held B.W."/>
            <person name="Levasseur A."/>
            <person name="Lombard V."/>
            <person name="Morin E."/>
            <person name="Otillar R."/>
            <person name="Lindquist E.A."/>
            <person name="Sun H."/>
            <person name="LaButti K.M."/>
            <person name="Schmutz J."/>
            <person name="Jabbour D."/>
            <person name="Luo H."/>
            <person name="Baker S.E."/>
            <person name="Pisabarro A.G."/>
            <person name="Walton J.D."/>
            <person name="Blanchette R.A."/>
            <person name="Henrissat B."/>
            <person name="Martin F."/>
            <person name="Cullen D."/>
            <person name="Hibbett D.S."/>
            <person name="Grigoriev I.V."/>
        </authorList>
    </citation>
    <scope>NUCLEOTIDE SEQUENCE [LARGE SCALE GENOMIC DNA]</scope>
    <source>
        <strain evidence="12">FD-172 SS1</strain>
    </source>
</reference>
<name>A0A067MFN1_BOTB1</name>
<dbReference type="EMBL" id="KL198068">
    <property type="protein sequence ID" value="KDQ10356.1"/>
    <property type="molecule type" value="Genomic_DNA"/>
</dbReference>
<dbReference type="Gene3D" id="3.30.560.10">
    <property type="entry name" value="Glucose Oxidase, domain 3"/>
    <property type="match status" value="1"/>
</dbReference>
<dbReference type="PIRSF" id="PIRSF000137">
    <property type="entry name" value="Alcohol_oxidase"/>
    <property type="match status" value="1"/>
</dbReference>
<dbReference type="SUPFAM" id="SSF54373">
    <property type="entry name" value="FAD-linked reductases, C-terminal domain"/>
    <property type="match status" value="1"/>
</dbReference>
<keyword evidence="5" id="KW-0560">Oxidoreductase</keyword>
<evidence type="ECO:0000256" key="3">
    <source>
        <dbReference type="ARBA" id="ARBA00022630"/>
    </source>
</evidence>
<feature type="binding site" evidence="7">
    <location>
        <position position="127"/>
    </location>
    <ligand>
        <name>FAD</name>
        <dbReference type="ChEBI" id="CHEBI:57692"/>
    </ligand>
</feature>
<dbReference type="PANTHER" id="PTHR11552:SF218">
    <property type="entry name" value="GLUCOSE-METHANOL-CHOLINE OXIDOREDUCTASE N-TERMINAL DOMAIN-CONTAINING PROTEIN"/>
    <property type="match status" value="1"/>
</dbReference>
<keyword evidence="4 7" id="KW-0274">FAD</keyword>
<dbReference type="PANTHER" id="PTHR11552">
    <property type="entry name" value="GLUCOSE-METHANOL-CHOLINE GMC OXIDOREDUCTASE"/>
    <property type="match status" value="1"/>
</dbReference>
<feature type="domain" description="Glucose-methanol-choline oxidoreductase N-terminal" evidence="10">
    <location>
        <begin position="326"/>
        <end position="340"/>
    </location>
</feature>
<dbReference type="InterPro" id="IPR007867">
    <property type="entry name" value="GMC_OxRtase_C"/>
</dbReference>
<evidence type="ECO:0000256" key="4">
    <source>
        <dbReference type="ARBA" id="ARBA00022827"/>
    </source>
</evidence>
<dbReference type="SUPFAM" id="SSF51905">
    <property type="entry name" value="FAD/NAD(P)-binding domain"/>
    <property type="match status" value="1"/>
</dbReference>
<dbReference type="InterPro" id="IPR012132">
    <property type="entry name" value="GMC_OxRdtase"/>
</dbReference>
<dbReference type="InterPro" id="IPR000172">
    <property type="entry name" value="GMC_OxRdtase_N"/>
</dbReference>
<keyword evidence="9" id="KW-0732">Signal</keyword>
<dbReference type="Pfam" id="PF00732">
    <property type="entry name" value="GMC_oxred_N"/>
    <property type="match status" value="1"/>
</dbReference>
<dbReference type="InterPro" id="IPR036188">
    <property type="entry name" value="FAD/NAD-bd_sf"/>
</dbReference>
<evidence type="ECO:0000313" key="12">
    <source>
        <dbReference type="Proteomes" id="UP000027195"/>
    </source>
</evidence>
<feature type="signal peptide" evidence="9">
    <location>
        <begin position="1"/>
        <end position="19"/>
    </location>
</feature>
<feature type="binding site" evidence="7">
    <location>
        <position position="282"/>
    </location>
    <ligand>
        <name>FAD</name>
        <dbReference type="ChEBI" id="CHEBI:57692"/>
    </ligand>
</feature>
<dbReference type="HOGENOM" id="CLU_002865_6_0_1"/>
<protein>
    <recommendedName>
        <fullName evidence="10">Glucose-methanol-choline oxidoreductase N-terminal domain-containing protein</fullName>
    </recommendedName>
</protein>
<evidence type="ECO:0000256" key="6">
    <source>
        <dbReference type="PIRSR" id="PIRSR000137-1"/>
    </source>
</evidence>
<dbReference type="Gene3D" id="4.10.450.10">
    <property type="entry name" value="Glucose Oxidase, domain 2"/>
    <property type="match status" value="1"/>
</dbReference>
<feature type="active site" description="Proton donor" evidence="6">
    <location>
        <position position="573"/>
    </location>
</feature>
<keyword evidence="3" id="KW-0285">Flavoprotein</keyword>
<dbReference type="Gene3D" id="3.50.50.60">
    <property type="entry name" value="FAD/NAD(P)-binding domain"/>
    <property type="match status" value="1"/>
</dbReference>
<dbReference type="GO" id="GO:0050660">
    <property type="term" value="F:flavin adenine dinucleotide binding"/>
    <property type="evidence" value="ECO:0007669"/>
    <property type="project" value="InterPro"/>
</dbReference>
<proteinExistence type="inferred from homology"/>
<dbReference type="GO" id="GO:0016614">
    <property type="term" value="F:oxidoreductase activity, acting on CH-OH group of donors"/>
    <property type="evidence" value="ECO:0007669"/>
    <property type="project" value="InterPro"/>
</dbReference>
<dbReference type="STRING" id="930990.A0A067MFN1"/>
<comment type="cofactor">
    <cofactor evidence="1 7">
        <name>FAD</name>
        <dbReference type="ChEBI" id="CHEBI:57692"/>
    </cofactor>
</comment>
<evidence type="ECO:0000259" key="10">
    <source>
        <dbReference type="PROSITE" id="PS00624"/>
    </source>
</evidence>
<dbReference type="Proteomes" id="UP000027195">
    <property type="component" value="Unassembled WGS sequence"/>
</dbReference>
<evidence type="ECO:0000313" key="11">
    <source>
        <dbReference type="EMBL" id="KDQ10356.1"/>
    </source>
</evidence>
<gene>
    <name evidence="11" type="ORF">BOTBODRAFT_190518</name>
</gene>